<dbReference type="NCBIfam" id="NF033205">
    <property type="entry name" value="IPExxxVDY"/>
    <property type="match status" value="1"/>
</dbReference>
<dbReference type="AlphaFoldDB" id="A0A1A9I5Y0"/>
<dbReference type="KEGG" id="nia:A8C56_20320"/>
<dbReference type="STRING" id="1176587.A8C56_20320"/>
<dbReference type="InterPro" id="IPR047690">
    <property type="entry name" value="IPExxxVDY_fam"/>
</dbReference>
<evidence type="ECO:0000313" key="1">
    <source>
        <dbReference type="EMBL" id="ANH83016.1"/>
    </source>
</evidence>
<proteinExistence type="predicted"/>
<reference evidence="1 2" key="1">
    <citation type="submission" date="2016-05" db="EMBL/GenBank/DDBJ databases">
        <title>Niabella ginsenosidivorans BS26 whole genome sequencing.</title>
        <authorList>
            <person name="Im W.T."/>
            <person name="Siddiqi M.Z."/>
        </authorList>
    </citation>
    <scope>NUCLEOTIDE SEQUENCE [LARGE SCALE GENOMIC DNA]</scope>
    <source>
        <strain evidence="1 2">BS26</strain>
    </source>
</reference>
<dbReference type="Proteomes" id="UP000077667">
    <property type="component" value="Chromosome"/>
</dbReference>
<accession>A0A1A9I5Y0</accession>
<dbReference type="OrthoDB" id="676614at2"/>
<name>A0A1A9I5Y0_9BACT</name>
<evidence type="ECO:0008006" key="3">
    <source>
        <dbReference type="Google" id="ProtNLM"/>
    </source>
</evidence>
<organism evidence="1 2">
    <name type="scientific">Niabella ginsenosidivorans</name>
    <dbReference type="NCBI Taxonomy" id="1176587"/>
    <lineage>
        <taxon>Bacteria</taxon>
        <taxon>Pseudomonadati</taxon>
        <taxon>Bacteroidota</taxon>
        <taxon>Chitinophagia</taxon>
        <taxon>Chitinophagales</taxon>
        <taxon>Chitinophagaceae</taxon>
        <taxon>Niabella</taxon>
    </lineage>
</organism>
<gene>
    <name evidence="1" type="ORF">A8C56_20320</name>
</gene>
<dbReference type="RefSeq" id="WP_067760187.1">
    <property type="nucleotide sequence ID" value="NZ_CP015772.1"/>
</dbReference>
<evidence type="ECO:0000313" key="2">
    <source>
        <dbReference type="Proteomes" id="UP000077667"/>
    </source>
</evidence>
<protein>
    <recommendedName>
        <fullName evidence="3">IPExxxVDY family protein</fullName>
    </recommendedName>
</protein>
<sequence length="147" mass="17852">MATVKLSLNTEQITEEFFEDTKLLGIVTTVKDYKFCWNLNNLLELDFRINHDIEIKLKRKRRLYFFSVYEYRDPNSSLCHYLYNNLHDGEFLLPEFKHLDFLWLMKNDTVTDEYLEQVKAWLREIPGVQLITELTNEKIKNKDYLIF</sequence>
<dbReference type="EMBL" id="CP015772">
    <property type="protein sequence ID" value="ANH83016.1"/>
    <property type="molecule type" value="Genomic_DNA"/>
</dbReference>
<keyword evidence="2" id="KW-1185">Reference proteome</keyword>